<reference evidence="2 3" key="1">
    <citation type="submission" date="2018-02" db="EMBL/GenBank/DDBJ databases">
        <title>Genomic Encyclopedia of Archaeal and Bacterial Type Strains, Phase II (KMG-II): from individual species to whole genera.</title>
        <authorList>
            <person name="Goeker M."/>
        </authorList>
    </citation>
    <scope>NUCLEOTIDE SEQUENCE [LARGE SCALE GENOMIC DNA]</scope>
    <source>
        <strain evidence="2 3">DSM 29526</strain>
    </source>
</reference>
<evidence type="ECO:0000313" key="3">
    <source>
        <dbReference type="Proteomes" id="UP000237662"/>
    </source>
</evidence>
<feature type="transmembrane region" description="Helical" evidence="1">
    <location>
        <begin position="7"/>
        <end position="28"/>
    </location>
</feature>
<keyword evidence="1" id="KW-0812">Transmembrane</keyword>
<accession>A0A2S6I0S6</accession>
<keyword evidence="3" id="KW-1185">Reference proteome</keyword>
<proteinExistence type="predicted"/>
<dbReference type="OrthoDB" id="894278at2"/>
<keyword evidence="1" id="KW-1133">Transmembrane helix</keyword>
<dbReference type="RefSeq" id="WP_104421271.1">
    <property type="nucleotide sequence ID" value="NZ_PTJC01000007.1"/>
</dbReference>
<dbReference type="EMBL" id="PTJC01000007">
    <property type="protein sequence ID" value="PPK84546.1"/>
    <property type="molecule type" value="Genomic_DNA"/>
</dbReference>
<dbReference type="Proteomes" id="UP000237662">
    <property type="component" value="Unassembled WGS sequence"/>
</dbReference>
<protein>
    <submittedName>
        <fullName evidence="2">Uncharacterized protein</fullName>
    </submittedName>
</protein>
<feature type="transmembrane region" description="Helical" evidence="1">
    <location>
        <begin position="105"/>
        <end position="125"/>
    </location>
</feature>
<organism evidence="2 3">
    <name type="scientific">Neolewinella xylanilytica</name>
    <dbReference type="NCBI Taxonomy" id="1514080"/>
    <lineage>
        <taxon>Bacteria</taxon>
        <taxon>Pseudomonadati</taxon>
        <taxon>Bacteroidota</taxon>
        <taxon>Saprospiria</taxon>
        <taxon>Saprospirales</taxon>
        <taxon>Lewinellaceae</taxon>
        <taxon>Neolewinella</taxon>
    </lineage>
</organism>
<evidence type="ECO:0000313" key="2">
    <source>
        <dbReference type="EMBL" id="PPK84546.1"/>
    </source>
</evidence>
<dbReference type="AlphaFoldDB" id="A0A2S6I0S6"/>
<sequence length="129" mass="14557">MTTRHPYLISWFSGSFYFGIFLMVMAAGAAVREQLINGSWYVESLLATFAMGLLFLYFSGKPMIDERIRLLKFKALASGFVVSSILFSILNYLVTYPDGRQTDALSSNCFAIACLSVAFFAYQILKQRE</sequence>
<feature type="transmembrane region" description="Helical" evidence="1">
    <location>
        <begin position="40"/>
        <end position="58"/>
    </location>
</feature>
<comment type="caution">
    <text evidence="2">The sequence shown here is derived from an EMBL/GenBank/DDBJ whole genome shotgun (WGS) entry which is preliminary data.</text>
</comment>
<feature type="transmembrane region" description="Helical" evidence="1">
    <location>
        <begin position="70"/>
        <end position="93"/>
    </location>
</feature>
<evidence type="ECO:0000256" key="1">
    <source>
        <dbReference type="SAM" id="Phobius"/>
    </source>
</evidence>
<name>A0A2S6I0S6_9BACT</name>
<keyword evidence="1" id="KW-0472">Membrane</keyword>
<gene>
    <name evidence="2" type="ORF">CLV84_3707</name>
</gene>